<dbReference type="GO" id="GO:0005634">
    <property type="term" value="C:nucleus"/>
    <property type="evidence" value="ECO:0007669"/>
    <property type="project" value="TreeGrafter"/>
</dbReference>
<feature type="region of interest" description="Disordered" evidence="1">
    <location>
        <begin position="620"/>
        <end position="648"/>
    </location>
</feature>
<feature type="compositionally biased region" description="Polar residues" evidence="1">
    <location>
        <begin position="752"/>
        <end position="780"/>
    </location>
</feature>
<dbReference type="InterPro" id="IPR043522">
    <property type="entry name" value="DDIAS"/>
</dbReference>
<gene>
    <name evidence="2" type="ORF">OFUS_LOCUS4219</name>
</gene>
<evidence type="ECO:0000313" key="2">
    <source>
        <dbReference type="EMBL" id="CAH1777135.1"/>
    </source>
</evidence>
<feature type="region of interest" description="Disordered" evidence="1">
    <location>
        <begin position="827"/>
        <end position="865"/>
    </location>
</feature>
<protein>
    <submittedName>
        <fullName evidence="2">Uncharacterized protein</fullName>
    </submittedName>
</protein>
<dbReference type="InterPro" id="IPR012340">
    <property type="entry name" value="NA-bd_OB-fold"/>
</dbReference>
<feature type="compositionally biased region" description="Polar residues" evidence="1">
    <location>
        <begin position="787"/>
        <end position="796"/>
    </location>
</feature>
<accession>A0A8J1THP5</accession>
<evidence type="ECO:0000256" key="1">
    <source>
        <dbReference type="SAM" id="MobiDB-lite"/>
    </source>
</evidence>
<keyword evidence="3" id="KW-1185">Reference proteome</keyword>
<organism evidence="2 3">
    <name type="scientific">Owenia fusiformis</name>
    <name type="common">Polychaete worm</name>
    <dbReference type="NCBI Taxonomy" id="6347"/>
    <lineage>
        <taxon>Eukaryota</taxon>
        <taxon>Metazoa</taxon>
        <taxon>Spiralia</taxon>
        <taxon>Lophotrochozoa</taxon>
        <taxon>Annelida</taxon>
        <taxon>Polychaeta</taxon>
        <taxon>Sedentaria</taxon>
        <taxon>Canalipalpata</taxon>
        <taxon>Sabellida</taxon>
        <taxon>Oweniida</taxon>
        <taxon>Oweniidae</taxon>
        <taxon>Owenia</taxon>
    </lineage>
</organism>
<dbReference type="SUPFAM" id="SSF50249">
    <property type="entry name" value="Nucleic acid-binding proteins"/>
    <property type="match status" value="1"/>
</dbReference>
<feature type="region of interest" description="Disordered" evidence="1">
    <location>
        <begin position="752"/>
        <end position="796"/>
    </location>
</feature>
<dbReference type="OrthoDB" id="6102368at2759"/>
<evidence type="ECO:0000313" key="3">
    <source>
        <dbReference type="Proteomes" id="UP000749559"/>
    </source>
</evidence>
<dbReference type="Proteomes" id="UP000749559">
    <property type="component" value="Unassembled WGS sequence"/>
</dbReference>
<dbReference type="Pfam" id="PF08646">
    <property type="entry name" value="Rep_fac-A_C"/>
    <property type="match status" value="1"/>
</dbReference>
<dbReference type="Gene3D" id="2.40.50.140">
    <property type="entry name" value="Nucleic acid-binding proteins"/>
    <property type="match status" value="1"/>
</dbReference>
<comment type="caution">
    <text evidence="2">The sequence shown here is derived from an EMBL/GenBank/DDBJ whole genome shotgun (WGS) entry which is preliminary data.</text>
</comment>
<dbReference type="GO" id="GO:1902230">
    <property type="term" value="P:negative regulation of intrinsic apoptotic signaling pathway in response to DNA damage"/>
    <property type="evidence" value="ECO:0007669"/>
    <property type="project" value="InterPro"/>
</dbReference>
<dbReference type="EMBL" id="CAIIXF020000002">
    <property type="protein sequence ID" value="CAH1777135.1"/>
    <property type="molecule type" value="Genomic_DNA"/>
</dbReference>
<feature type="region of interest" description="Disordered" evidence="1">
    <location>
        <begin position="687"/>
        <end position="706"/>
    </location>
</feature>
<dbReference type="AlphaFoldDB" id="A0A8J1THP5"/>
<feature type="compositionally biased region" description="Basic and acidic residues" evidence="1">
    <location>
        <begin position="548"/>
        <end position="562"/>
    </location>
</feature>
<dbReference type="PANTHER" id="PTHR35537">
    <property type="entry name" value="DNA DAMAGE-INDUCIBLE APOPTOSIS SUPPRESSOR PROTEIN DDIAS"/>
    <property type="match status" value="1"/>
</dbReference>
<feature type="compositionally biased region" description="Polar residues" evidence="1">
    <location>
        <begin position="827"/>
        <end position="842"/>
    </location>
</feature>
<feature type="compositionally biased region" description="Basic and acidic residues" evidence="1">
    <location>
        <begin position="628"/>
        <end position="648"/>
    </location>
</feature>
<dbReference type="GO" id="GO:0005737">
    <property type="term" value="C:cytoplasm"/>
    <property type="evidence" value="ECO:0007669"/>
    <property type="project" value="TreeGrafter"/>
</dbReference>
<feature type="region of interest" description="Disordered" evidence="1">
    <location>
        <begin position="544"/>
        <end position="570"/>
    </location>
</feature>
<proteinExistence type="predicted"/>
<dbReference type="PANTHER" id="PTHR35537:SF1">
    <property type="entry name" value="DNA DAMAGE-INDUCED APOPTOSIS SUPPRESSOR PROTEIN"/>
    <property type="match status" value="1"/>
</dbReference>
<reference evidence="2" key="1">
    <citation type="submission" date="2022-03" db="EMBL/GenBank/DDBJ databases">
        <authorList>
            <person name="Martin C."/>
        </authorList>
    </citation>
    <scope>NUCLEOTIDE SEQUENCE</scope>
</reference>
<dbReference type="InterPro" id="IPR013955">
    <property type="entry name" value="Rep_factor-A_C"/>
</dbReference>
<sequence>MSKKRCLILATIVSVGEGNVFYPSCHLCFSKLLSLDTKWFCCSKCNNKVLRPDVNHRYRLSLVIQQDSFQAKVVLFGKCVQHFFGINANGLQRYLSTLEDEHPSVDWSQVLKSCIDCALEGAVYMFGFKTMCYAGQTLQGLVESVGDQDPNSVITKGANSLIATQVITTGGSTNQNIFEHFKNNVESQIQLSSNPTLPVSPLDSETHQHKLVQRQDSHTGYSFMNLPGGELSCVSDYGSSQSRHILEDSLQVSCGHSDDTSSISASNYSEISASSPVETSLNYIHDGDITHGQEDTHLQVSATRNMCLPESARDDSGNKSVLFSSINSQADKLENQNNKKIEIVGMKNTKSFTGSRSNTTEPLTLTCGNVSEDRHNELHNDEVTMEMHEASFSLNTAGGCQYSEFTRNNLHSDTFSDISDFSISDSVLIQMDHPGVTIATEFNNEKSVSIAQESSFMEPIEIVRKESTHQSLIQLNFSQTINEKNNDKSQCVNSEMSLLMDKESRTKGGNVNSSLTSNKQGTMYSYYIKGINMSAWDEASFGAQDSRSTSKDSHRMSQDSHMNRMSQDSHINRMSLDSHRMLQDSCRGLDSEQLISSSQFIDLPESEDLNAFLEDFNQSESNSNMDIRSLDEKSTKSENEHEHCDTEEINEKTVEQQSKTCEVTGVLTANDSLKYHENNTDVKCHVKHRTSNEHSSSNEKSDKENENLLECKTENVLTSCYSMDMFSGSSSDMFAESDLSLNPKNTLGSIIQYGTSGNKLGQTDASSNDPRQVDQSNNEIDQPDPHCNSNLGETNLSQDMFSPSPPIVVSRQLANLSNHTLNLASTPNLFDSSTDFSNGDSNSRSRKKPSYHLDKSLGDFSFIPPSNKKQKMKGVLKEDIENVYSQDLFSVTDEEISKKLLF</sequence>
<name>A0A8J1THP5_OWEFU</name>